<dbReference type="Pfam" id="PF13905">
    <property type="entry name" value="Thioredoxin_8"/>
    <property type="match status" value="1"/>
</dbReference>
<evidence type="ECO:0000313" key="2">
    <source>
        <dbReference type="EMBL" id="MFC4633405.1"/>
    </source>
</evidence>
<evidence type="ECO:0000259" key="1">
    <source>
        <dbReference type="Pfam" id="PF13905"/>
    </source>
</evidence>
<dbReference type="EMBL" id="JBHSFV010000002">
    <property type="protein sequence ID" value="MFC4633405.1"/>
    <property type="molecule type" value="Genomic_DNA"/>
</dbReference>
<dbReference type="InterPro" id="IPR050553">
    <property type="entry name" value="Thioredoxin_ResA/DsbE_sf"/>
</dbReference>
<accession>A0ABV9HUM5</accession>
<organism evidence="2 3">
    <name type="scientific">Dokdonia ponticola</name>
    <dbReference type="NCBI Taxonomy" id="2041041"/>
    <lineage>
        <taxon>Bacteria</taxon>
        <taxon>Pseudomonadati</taxon>
        <taxon>Bacteroidota</taxon>
        <taxon>Flavobacteriia</taxon>
        <taxon>Flavobacteriales</taxon>
        <taxon>Flavobacteriaceae</taxon>
        <taxon>Dokdonia</taxon>
    </lineage>
</organism>
<keyword evidence="3" id="KW-1185">Reference proteome</keyword>
<dbReference type="InterPro" id="IPR036249">
    <property type="entry name" value="Thioredoxin-like_sf"/>
</dbReference>
<dbReference type="Gene3D" id="3.40.30.10">
    <property type="entry name" value="Glutaredoxin"/>
    <property type="match status" value="1"/>
</dbReference>
<sequence>MVITSETSIDSVWVADIGQKESLFLPFKDTVKVDLKRTVSDLYNVYVHAGGQRKGTQLWLDGDRLLIDMSFDNEKLIVDKVDTSTLYDASIKYTKTYKELLTTEADSATIDKFLISEIRNHIDTPLSHAIVGDFLFRNQNDRDKVDQVYRMIRMQTDTLKRHLISNIDKMKHILDQEAVQFDQYALGDINDQTTTITLDPSKKYLLDFWFVQCQPCLLDHRRIAKNLTIFEDNDIELIGISRDTKYRSWERYLKKHDYPWVNVREQNPEKRLTYDLSVWEFPTYALIDHTGTIEARFHSFAQFEKYIHKNNKLSSR</sequence>
<feature type="domain" description="Thioredoxin-like fold" evidence="1">
    <location>
        <begin position="202"/>
        <end position="293"/>
    </location>
</feature>
<protein>
    <submittedName>
        <fullName evidence="2">TlpA family protein disulfide reductase</fullName>
    </submittedName>
</protein>
<name>A0ABV9HUM5_9FLAO</name>
<dbReference type="PANTHER" id="PTHR42852">
    <property type="entry name" value="THIOL:DISULFIDE INTERCHANGE PROTEIN DSBE"/>
    <property type="match status" value="1"/>
</dbReference>
<dbReference type="SUPFAM" id="SSF52833">
    <property type="entry name" value="Thioredoxin-like"/>
    <property type="match status" value="1"/>
</dbReference>
<reference evidence="3" key="1">
    <citation type="journal article" date="2019" name="Int. J. Syst. Evol. Microbiol.">
        <title>The Global Catalogue of Microorganisms (GCM) 10K type strain sequencing project: providing services to taxonomists for standard genome sequencing and annotation.</title>
        <authorList>
            <consortium name="The Broad Institute Genomics Platform"/>
            <consortium name="The Broad Institute Genome Sequencing Center for Infectious Disease"/>
            <person name="Wu L."/>
            <person name="Ma J."/>
        </authorList>
    </citation>
    <scope>NUCLEOTIDE SEQUENCE [LARGE SCALE GENOMIC DNA]</scope>
    <source>
        <strain evidence="3">YJ-61-S</strain>
    </source>
</reference>
<dbReference type="InterPro" id="IPR012336">
    <property type="entry name" value="Thioredoxin-like_fold"/>
</dbReference>
<dbReference type="RefSeq" id="WP_379977607.1">
    <property type="nucleotide sequence ID" value="NZ_JBHSFV010000002.1"/>
</dbReference>
<dbReference type="PANTHER" id="PTHR42852:SF13">
    <property type="entry name" value="PROTEIN DIPZ"/>
    <property type="match status" value="1"/>
</dbReference>
<proteinExistence type="predicted"/>
<evidence type="ECO:0000313" key="3">
    <source>
        <dbReference type="Proteomes" id="UP001596043"/>
    </source>
</evidence>
<comment type="caution">
    <text evidence="2">The sequence shown here is derived from an EMBL/GenBank/DDBJ whole genome shotgun (WGS) entry which is preliminary data.</text>
</comment>
<dbReference type="Proteomes" id="UP001596043">
    <property type="component" value="Unassembled WGS sequence"/>
</dbReference>
<gene>
    <name evidence="2" type="ORF">ACFO3O_05780</name>
</gene>